<dbReference type="CDD" id="cd17319">
    <property type="entry name" value="MFS_ExuT_GudP_like"/>
    <property type="match status" value="1"/>
</dbReference>
<feature type="domain" description="Major facilitator superfamily (MFS) profile" evidence="7">
    <location>
        <begin position="20"/>
        <end position="426"/>
    </location>
</feature>
<evidence type="ECO:0000256" key="2">
    <source>
        <dbReference type="ARBA" id="ARBA00022448"/>
    </source>
</evidence>
<keyword evidence="4 6" id="KW-1133">Transmembrane helix</keyword>
<keyword evidence="5 6" id="KW-0472">Membrane</keyword>
<feature type="transmembrane region" description="Helical" evidence="6">
    <location>
        <begin position="178"/>
        <end position="200"/>
    </location>
</feature>
<dbReference type="GO" id="GO:0005886">
    <property type="term" value="C:plasma membrane"/>
    <property type="evidence" value="ECO:0007669"/>
    <property type="project" value="TreeGrafter"/>
</dbReference>
<feature type="transmembrane region" description="Helical" evidence="6">
    <location>
        <begin position="50"/>
        <end position="70"/>
    </location>
</feature>
<name>A0AAU7D2S3_9BACT</name>
<feature type="transmembrane region" description="Helical" evidence="6">
    <location>
        <begin position="144"/>
        <end position="166"/>
    </location>
</feature>
<gene>
    <name evidence="8" type="ORF">P4G45_07975</name>
</gene>
<sequence>MSSASSNPADQAIAHAKRRLVPFLLLMYVVSFLDRANVGFAKQALQQSLGLSAAAYALGAGLFFVTYALFEIPSNLIMQRVGARVWMCRIMVSWGLVSMATMFVTGPISYYALRLMLGAAEAGFFPGVLLYLTYWFPNRTKGQVLGLFYFGAPLALVLGGPVSGALLQIPSTSGLQGWQWMFLIEGLMAVIVGIWAFAYLQDKPQDVAWLTEIQKAALLKELSEEEQLRRAYGATGLRSLLKSGPLLYCTLIYLLIQMSVYGVVFYLPTLVGAMLGRTMGFKVGLVSAIPWVCAVAATYWIPRTADRHRNHRLLAGLTLFGAGIASALFGSGSSLVAMLALCFAASGFIAVQPLFWTLPMGYLADNAAAGGLALINAAGAVGGFLAPNAKVWADTQFSFPRAGLYLLAGFSLLAAILILGVRKIELSRVRG</sequence>
<feature type="transmembrane region" description="Helical" evidence="6">
    <location>
        <begin position="91"/>
        <end position="113"/>
    </location>
</feature>
<organism evidence="8">
    <name type="scientific">Edaphobacter paludis</name>
    <dbReference type="NCBI Taxonomy" id="3035702"/>
    <lineage>
        <taxon>Bacteria</taxon>
        <taxon>Pseudomonadati</taxon>
        <taxon>Acidobacteriota</taxon>
        <taxon>Terriglobia</taxon>
        <taxon>Terriglobales</taxon>
        <taxon>Acidobacteriaceae</taxon>
        <taxon>Edaphobacter</taxon>
    </lineage>
</organism>
<evidence type="ECO:0000256" key="4">
    <source>
        <dbReference type="ARBA" id="ARBA00022989"/>
    </source>
</evidence>
<accession>A0AAU7D2S3</accession>
<proteinExistence type="predicted"/>
<dbReference type="KEGG" id="epl:P4G45_07975"/>
<feature type="transmembrane region" description="Helical" evidence="6">
    <location>
        <begin position="335"/>
        <end position="355"/>
    </location>
</feature>
<evidence type="ECO:0000256" key="6">
    <source>
        <dbReference type="SAM" id="Phobius"/>
    </source>
</evidence>
<keyword evidence="3 6" id="KW-0812">Transmembrane</keyword>
<dbReference type="InterPro" id="IPR011701">
    <property type="entry name" value="MFS"/>
</dbReference>
<comment type="subcellular location">
    <subcellularLocation>
        <location evidence="1">Membrane</location>
        <topology evidence="1">Multi-pass membrane protein</topology>
    </subcellularLocation>
</comment>
<dbReference type="PANTHER" id="PTHR43791:SF30">
    <property type="entry name" value="INNER MEMBRANE TRANSPORT PROTEIN RHMT"/>
    <property type="match status" value="1"/>
</dbReference>
<feature type="transmembrane region" description="Helical" evidence="6">
    <location>
        <begin position="119"/>
        <end position="137"/>
    </location>
</feature>
<dbReference type="Pfam" id="PF07690">
    <property type="entry name" value="MFS_1"/>
    <property type="match status" value="1"/>
</dbReference>
<dbReference type="RefSeq" id="WP_348269141.1">
    <property type="nucleotide sequence ID" value="NZ_CP121194.1"/>
</dbReference>
<dbReference type="FunFam" id="1.20.1250.20:FF:000018">
    <property type="entry name" value="MFS transporter permease"/>
    <property type="match status" value="1"/>
</dbReference>
<dbReference type="GO" id="GO:0022857">
    <property type="term" value="F:transmembrane transporter activity"/>
    <property type="evidence" value="ECO:0007669"/>
    <property type="project" value="InterPro"/>
</dbReference>
<evidence type="ECO:0000256" key="5">
    <source>
        <dbReference type="ARBA" id="ARBA00023136"/>
    </source>
</evidence>
<protein>
    <submittedName>
        <fullName evidence="8">MFS transporter</fullName>
    </submittedName>
</protein>
<evidence type="ECO:0000256" key="3">
    <source>
        <dbReference type="ARBA" id="ARBA00022692"/>
    </source>
</evidence>
<dbReference type="AlphaFoldDB" id="A0AAU7D2S3"/>
<dbReference type="EMBL" id="CP121194">
    <property type="protein sequence ID" value="XBH11651.1"/>
    <property type="molecule type" value="Genomic_DNA"/>
</dbReference>
<feature type="transmembrane region" description="Helical" evidence="6">
    <location>
        <begin position="402"/>
        <end position="421"/>
    </location>
</feature>
<dbReference type="PANTHER" id="PTHR43791">
    <property type="entry name" value="PERMEASE-RELATED"/>
    <property type="match status" value="1"/>
</dbReference>
<evidence type="ECO:0000313" key="8">
    <source>
        <dbReference type="EMBL" id="XBH11651.1"/>
    </source>
</evidence>
<dbReference type="InterPro" id="IPR036259">
    <property type="entry name" value="MFS_trans_sf"/>
</dbReference>
<dbReference type="Gene3D" id="1.20.1250.20">
    <property type="entry name" value="MFS general substrate transporter like domains"/>
    <property type="match status" value="2"/>
</dbReference>
<dbReference type="PROSITE" id="PS50850">
    <property type="entry name" value="MFS"/>
    <property type="match status" value="1"/>
</dbReference>
<dbReference type="InterPro" id="IPR020846">
    <property type="entry name" value="MFS_dom"/>
</dbReference>
<reference evidence="8" key="1">
    <citation type="submission" date="2023-03" db="EMBL/GenBank/DDBJ databases">
        <title>Edaphobacter sp.</title>
        <authorList>
            <person name="Huber K.J."/>
            <person name="Papendorf J."/>
            <person name="Pilke C."/>
            <person name="Bunk B."/>
            <person name="Sproeer C."/>
            <person name="Pester M."/>
        </authorList>
    </citation>
    <scope>NUCLEOTIDE SEQUENCE</scope>
    <source>
        <strain evidence="8">DSM 109919</strain>
    </source>
</reference>
<evidence type="ECO:0000259" key="7">
    <source>
        <dbReference type="PROSITE" id="PS50850"/>
    </source>
</evidence>
<evidence type="ECO:0000256" key="1">
    <source>
        <dbReference type="ARBA" id="ARBA00004141"/>
    </source>
</evidence>
<feature type="transmembrane region" description="Helical" evidence="6">
    <location>
        <begin position="246"/>
        <end position="267"/>
    </location>
</feature>
<dbReference type="SUPFAM" id="SSF103473">
    <property type="entry name" value="MFS general substrate transporter"/>
    <property type="match status" value="1"/>
</dbReference>
<feature type="transmembrane region" description="Helical" evidence="6">
    <location>
        <begin position="20"/>
        <end position="38"/>
    </location>
</feature>
<keyword evidence="2" id="KW-0813">Transport</keyword>
<feature type="transmembrane region" description="Helical" evidence="6">
    <location>
        <begin position="279"/>
        <end position="301"/>
    </location>
</feature>
<feature type="transmembrane region" description="Helical" evidence="6">
    <location>
        <begin position="313"/>
        <end position="329"/>
    </location>
</feature>
<feature type="transmembrane region" description="Helical" evidence="6">
    <location>
        <begin position="367"/>
        <end position="386"/>
    </location>
</feature>